<sequence>MKALSLASCLLASASGLDFGGSDTTETLLLWQVLKSGGDMGTQQTMLPLLMSNLFDDSPGTTVGDDDELQQMLLMGSFSNPEMQSWMPFILGGKKSMTDKLILMQYLQMAENQGLQGMSELYPIMMMSEDRYCEKAVAPPATGTTVCECEETKSDSLLKIMLLTGGSFLGNSPQQNLFFLLFNDDEGCSCKREDDGKMEKCTESEIKGIDPMMMYFMMSAIPTPLQQQPAFVPRSNGFDVKQLLMSQMSGLPQEYQYLMNVDSTSRKELMKLQLYHTIGVPPALIELFSAKTSGAPLQPSDKYNMIQWIFPDQELAPEITALMMGVQNGKDFYISSLLSSNQIPEITGILMMAVNDGAPAAEIKNVLMQVASGQLNPEQFHVMNKPYVPELPVGIYPGQELFFIHIHLLGLDTCAMHDLKNRYPCQKNQYGGRGPLNAEQCEIAPYCCWNPVQISDEQVSTLTNKEITKAANVPWCYYNVFFIFHDQYKLKVARPIKSENFDAANIKKTLKQKDTNTGRWAIYEYTGRVGELPPTGVGSGTVTCKYLLEDVNGDPTDVVDTAATCTVLPLTNPQAVLKAKIDKKWTREESIWNTNFAPPAQCPGLFRYGLQLDPIVYARSVQNPLTGLGAVNTNNKVKALLNERTDCGFPGIPKFQCVAIRGCCWDESIYNPAYKIPQCYKPIDLVPESVFKIVAPPAELMPVAGECNTNFFRVPQLYYEREACNYDFDMFKYGGIEGNKTPLDPPTLNDCIFKLGCCWEDDEEIVRKYDWVPRCYTRQRSNTGAATDVPLDLDISQLVARAAALGDE</sequence>
<dbReference type="Gene3D" id="4.10.110.10">
    <property type="entry name" value="Spasmolytic Protein, domain 1"/>
    <property type="match status" value="2"/>
</dbReference>
<feature type="domain" description="P-type" evidence="4">
    <location>
        <begin position="412"/>
        <end position="480"/>
    </location>
</feature>
<dbReference type="SUPFAM" id="SSF57492">
    <property type="entry name" value="Trefoil"/>
    <property type="match status" value="1"/>
</dbReference>
<dbReference type="PROSITE" id="PS51448">
    <property type="entry name" value="P_TREFOIL_2"/>
    <property type="match status" value="2"/>
</dbReference>
<dbReference type="Proteomes" id="UP000011014">
    <property type="component" value="Unassembled WGS sequence"/>
</dbReference>
<dbReference type="GO" id="GO:0005615">
    <property type="term" value="C:extracellular space"/>
    <property type="evidence" value="ECO:0007669"/>
    <property type="project" value="TreeGrafter"/>
</dbReference>
<evidence type="ECO:0000256" key="1">
    <source>
        <dbReference type="ARBA" id="ARBA00023157"/>
    </source>
</evidence>
<dbReference type="Pfam" id="PF00088">
    <property type="entry name" value="Trefoil"/>
    <property type="match status" value="1"/>
</dbReference>
<evidence type="ECO:0000256" key="2">
    <source>
        <dbReference type="PROSITE-ProRule" id="PRU00779"/>
    </source>
</evidence>
<feature type="chain" id="PRO_5003194170" description="P-type domain-containing protein" evidence="3">
    <location>
        <begin position="17"/>
        <end position="808"/>
    </location>
</feature>
<proteinExistence type="predicted"/>
<dbReference type="InterPro" id="IPR000519">
    <property type="entry name" value="P_trefoil_dom"/>
</dbReference>
<dbReference type="PANTHER" id="PTHR13826:SF14">
    <property type="entry name" value="TREFOIL FACTOR 2"/>
    <property type="match status" value="1"/>
</dbReference>
<dbReference type="CDD" id="cd00111">
    <property type="entry name" value="Trefoil"/>
    <property type="match status" value="2"/>
</dbReference>
<evidence type="ECO:0000256" key="3">
    <source>
        <dbReference type="SAM" id="SignalP"/>
    </source>
</evidence>
<name>E4YY67_OIKDI</name>
<evidence type="ECO:0000259" key="4">
    <source>
        <dbReference type="PROSITE" id="PS51448"/>
    </source>
</evidence>
<dbReference type="InterPro" id="IPR044913">
    <property type="entry name" value="P_trefoil_dom_sf"/>
</dbReference>
<feature type="signal peptide" evidence="3">
    <location>
        <begin position="1"/>
        <end position="16"/>
    </location>
</feature>
<keyword evidence="1" id="KW-1015">Disulfide bond</keyword>
<accession>E4YY67</accession>
<evidence type="ECO:0000313" key="5">
    <source>
        <dbReference type="EMBL" id="CBY40395.1"/>
    </source>
</evidence>
<dbReference type="InterPro" id="IPR017994">
    <property type="entry name" value="P_trefoil_chordata"/>
</dbReference>
<feature type="domain" description="P-type" evidence="4">
    <location>
        <begin position="635"/>
        <end position="683"/>
    </location>
</feature>
<gene>
    <name evidence="5" type="ORF">GSOID_T00022400001</name>
</gene>
<keyword evidence="3" id="KW-0732">Signal</keyword>
<dbReference type="EMBL" id="FN655906">
    <property type="protein sequence ID" value="CBY40395.1"/>
    <property type="molecule type" value="Genomic_DNA"/>
</dbReference>
<dbReference type="AlphaFoldDB" id="E4YY67"/>
<reference evidence="5" key="1">
    <citation type="journal article" date="2010" name="Science">
        <title>Plasticity of animal genome architecture unmasked by rapid evolution of a pelagic tunicate.</title>
        <authorList>
            <person name="Denoeud F."/>
            <person name="Henriet S."/>
            <person name="Mungpakdee S."/>
            <person name="Aury J.M."/>
            <person name="Da Silva C."/>
            <person name="Brinkmann H."/>
            <person name="Mikhaleva J."/>
            <person name="Olsen L.C."/>
            <person name="Jubin C."/>
            <person name="Canestro C."/>
            <person name="Bouquet J.M."/>
            <person name="Danks G."/>
            <person name="Poulain J."/>
            <person name="Campsteijn C."/>
            <person name="Adamski M."/>
            <person name="Cross I."/>
            <person name="Yadetie F."/>
            <person name="Muffato M."/>
            <person name="Louis A."/>
            <person name="Butcher S."/>
            <person name="Tsagkogeorga G."/>
            <person name="Konrad A."/>
            <person name="Singh S."/>
            <person name="Jensen M.F."/>
            <person name="Cong E.H."/>
            <person name="Eikeseth-Otteraa H."/>
            <person name="Noel B."/>
            <person name="Anthouard V."/>
            <person name="Porcel B.M."/>
            <person name="Kachouri-Lafond R."/>
            <person name="Nishino A."/>
            <person name="Ugolini M."/>
            <person name="Chourrout P."/>
            <person name="Nishida H."/>
            <person name="Aasland R."/>
            <person name="Huzurbazar S."/>
            <person name="Westhof E."/>
            <person name="Delsuc F."/>
            <person name="Lehrach H."/>
            <person name="Reinhardt R."/>
            <person name="Weissenbach J."/>
            <person name="Roy S.W."/>
            <person name="Artiguenave F."/>
            <person name="Postlethwait J.H."/>
            <person name="Manak J.R."/>
            <person name="Thompson E.M."/>
            <person name="Jaillon O."/>
            <person name="Du Pasquier L."/>
            <person name="Boudinot P."/>
            <person name="Liberles D.A."/>
            <person name="Volff J.N."/>
            <person name="Philippe H."/>
            <person name="Lenhard B."/>
            <person name="Roest Crollius H."/>
            <person name="Wincker P."/>
            <person name="Chourrout D."/>
        </authorList>
    </citation>
    <scope>NUCLEOTIDE SEQUENCE [LARGE SCALE GENOMIC DNA]</scope>
</reference>
<dbReference type="SMART" id="SM00018">
    <property type="entry name" value="PD"/>
    <property type="match status" value="2"/>
</dbReference>
<comment type="caution">
    <text evidence="2">Lacks conserved residue(s) required for the propagation of feature annotation.</text>
</comment>
<protein>
    <recommendedName>
        <fullName evidence="4">P-type domain-containing protein</fullName>
    </recommendedName>
</protein>
<organism evidence="5">
    <name type="scientific">Oikopleura dioica</name>
    <name type="common">Tunicate</name>
    <dbReference type="NCBI Taxonomy" id="34765"/>
    <lineage>
        <taxon>Eukaryota</taxon>
        <taxon>Metazoa</taxon>
        <taxon>Chordata</taxon>
        <taxon>Tunicata</taxon>
        <taxon>Appendicularia</taxon>
        <taxon>Copelata</taxon>
        <taxon>Oikopleuridae</taxon>
        <taxon>Oikopleura</taxon>
    </lineage>
</organism>
<dbReference type="PANTHER" id="PTHR13826">
    <property type="entry name" value="INTESTINAL TREFOIL FACTOR-RELATED"/>
    <property type="match status" value="1"/>
</dbReference>